<evidence type="ECO:0000256" key="1">
    <source>
        <dbReference type="SAM" id="MobiDB-lite"/>
    </source>
</evidence>
<dbReference type="AlphaFoldDB" id="A0A2A4GXN8"/>
<dbReference type="Pfam" id="PF10517">
    <property type="entry name" value="DM13"/>
    <property type="match status" value="1"/>
</dbReference>
<keyword evidence="2" id="KW-0732">Signal</keyword>
<protein>
    <recommendedName>
        <fullName evidence="3">DM13 domain-containing protein</fullName>
    </recommendedName>
</protein>
<dbReference type="RefSeq" id="WP_019167023.1">
    <property type="nucleotide sequence ID" value="NZ_CP094734.1"/>
</dbReference>
<comment type="caution">
    <text evidence="4">The sequence shown here is derived from an EMBL/GenBank/DDBJ whole genome shotgun (WGS) entry which is preliminary data.</text>
</comment>
<dbReference type="EMBL" id="MWUU01000007">
    <property type="protein sequence ID" value="PCF55284.1"/>
    <property type="molecule type" value="Genomic_DNA"/>
</dbReference>
<dbReference type="PROSITE" id="PS51549">
    <property type="entry name" value="DM13"/>
    <property type="match status" value="1"/>
</dbReference>
<reference evidence="4 5" key="1">
    <citation type="journal article" date="2017" name="PLoS ONE">
        <title>Development of a real-time PCR for detection of Staphylococcus pseudintermedius using a novel automated comparison of whole-genome sequences.</title>
        <authorList>
            <person name="Verstappen K.M."/>
            <person name="Huijbregts L."/>
            <person name="Spaninks M."/>
            <person name="Wagenaar J.A."/>
            <person name="Fluit A.C."/>
            <person name="Duim B."/>
        </authorList>
    </citation>
    <scope>NUCLEOTIDE SEQUENCE [LARGE SCALE GENOMIC DNA]</scope>
    <source>
        <strain evidence="4 5">215070706401-1</strain>
    </source>
</reference>
<feature type="chain" id="PRO_5039015021" description="DM13 domain-containing protein" evidence="2">
    <location>
        <begin position="21"/>
        <end position="151"/>
    </location>
</feature>
<feature type="signal peptide" evidence="2">
    <location>
        <begin position="1"/>
        <end position="20"/>
    </location>
</feature>
<sequence>MNMKMALVSGALATTFLLGACGNDNMDKAKEDNKAETSMKDKKMDESKASDNAKVMKKGTFKGENKETVKGNAEIKDGKLMLTNYESSKGPDLHVYLTKGNDIKKGVQLDEVKYDQATQTFDLKDVNAADYDTVTIYCDKAHVIFGSAELK</sequence>
<dbReference type="Proteomes" id="UP000218335">
    <property type="component" value="Unassembled WGS sequence"/>
</dbReference>
<feature type="region of interest" description="Disordered" evidence="1">
    <location>
        <begin position="29"/>
        <end position="63"/>
    </location>
</feature>
<gene>
    <name evidence="4" type="ORF">B5C08_06445</name>
</gene>
<dbReference type="InterPro" id="IPR019545">
    <property type="entry name" value="DM13_domain"/>
</dbReference>
<organism evidence="4 5">
    <name type="scientific">Staphylococcus delphini</name>
    <dbReference type="NCBI Taxonomy" id="53344"/>
    <lineage>
        <taxon>Bacteria</taxon>
        <taxon>Bacillati</taxon>
        <taxon>Bacillota</taxon>
        <taxon>Bacilli</taxon>
        <taxon>Bacillales</taxon>
        <taxon>Staphylococcaceae</taxon>
        <taxon>Staphylococcus</taxon>
        <taxon>Staphylococcus intermedius group</taxon>
    </lineage>
</organism>
<evidence type="ECO:0000256" key="2">
    <source>
        <dbReference type="SAM" id="SignalP"/>
    </source>
</evidence>
<dbReference type="PROSITE" id="PS51257">
    <property type="entry name" value="PROKAR_LIPOPROTEIN"/>
    <property type="match status" value="1"/>
</dbReference>
<accession>A0A2A4GXN8</accession>
<dbReference type="GeneID" id="77323927"/>
<evidence type="ECO:0000259" key="3">
    <source>
        <dbReference type="PROSITE" id="PS51549"/>
    </source>
</evidence>
<feature type="compositionally biased region" description="Basic and acidic residues" evidence="1">
    <location>
        <begin position="29"/>
        <end position="51"/>
    </location>
</feature>
<evidence type="ECO:0000313" key="5">
    <source>
        <dbReference type="Proteomes" id="UP000218335"/>
    </source>
</evidence>
<proteinExistence type="predicted"/>
<feature type="domain" description="DM13" evidence="3">
    <location>
        <begin position="59"/>
        <end position="151"/>
    </location>
</feature>
<evidence type="ECO:0000313" key="4">
    <source>
        <dbReference type="EMBL" id="PCF55284.1"/>
    </source>
</evidence>
<name>A0A2A4GXN8_9STAP</name>